<accession>A0A654EHX6</accession>
<dbReference type="ExpressionAtlas" id="A0A654EHX6">
    <property type="expression patterns" value="baseline and differential"/>
</dbReference>
<keyword evidence="1" id="KW-1133">Transmembrane helix</keyword>
<dbReference type="KEGG" id="ath:AT1G52827"/>
<evidence type="ECO:0000313" key="3">
    <source>
        <dbReference type="EMBL" id="VYS48919.1"/>
    </source>
</evidence>
<dbReference type="EMBL" id="CACRSJ010000104">
    <property type="protein sequence ID" value="VYS48919.1"/>
    <property type="molecule type" value="Genomic_DNA"/>
</dbReference>
<organism evidence="3 4">
    <name type="scientific">Arabidopsis thaliana</name>
    <name type="common">Mouse-ear cress</name>
    <dbReference type="NCBI Taxonomy" id="3702"/>
    <lineage>
        <taxon>Eukaryota</taxon>
        <taxon>Viridiplantae</taxon>
        <taxon>Streptophyta</taxon>
        <taxon>Embryophyta</taxon>
        <taxon>Tracheophyta</taxon>
        <taxon>Spermatophyta</taxon>
        <taxon>Magnoliopsida</taxon>
        <taxon>eudicotyledons</taxon>
        <taxon>Gunneridae</taxon>
        <taxon>Pentapetalae</taxon>
        <taxon>rosids</taxon>
        <taxon>malvids</taxon>
        <taxon>Brassicales</taxon>
        <taxon>Brassicaceae</taxon>
        <taxon>Camelineae</taxon>
        <taxon>Arabidopsis</taxon>
    </lineage>
</organism>
<dbReference type="Proteomes" id="UP000434276">
    <property type="component" value="Unassembled WGS sequence"/>
</dbReference>
<reference evidence="3 4" key="1">
    <citation type="submission" date="2019-11" db="EMBL/GenBank/DDBJ databases">
        <authorList>
            <person name="Jiao W.-B."/>
            <person name="Schneeberger K."/>
        </authorList>
    </citation>
    <scope>NUCLEOTIDE SEQUENCE [LARGE SCALE GENOMIC DNA]</scope>
    <source>
        <strain evidence="4">cv. An-1</strain>
        <strain evidence="5">cv. C24</strain>
    </source>
</reference>
<evidence type="ECO:0000313" key="2">
    <source>
        <dbReference type="EMBL" id="CAA0290333.1"/>
    </source>
</evidence>
<evidence type="ECO:0000313" key="4">
    <source>
        <dbReference type="Proteomes" id="UP000426265"/>
    </source>
</evidence>
<feature type="transmembrane region" description="Helical" evidence="1">
    <location>
        <begin position="38"/>
        <end position="61"/>
    </location>
</feature>
<dbReference type="AlphaFoldDB" id="A0A654EHX6"/>
<dbReference type="Proteomes" id="UP000426265">
    <property type="component" value="Unassembled WGS sequence"/>
</dbReference>
<evidence type="ECO:0000256" key="1">
    <source>
        <dbReference type="SAM" id="Phobius"/>
    </source>
</evidence>
<proteinExistence type="predicted"/>
<evidence type="ECO:0008006" key="6">
    <source>
        <dbReference type="Google" id="ProtNLM"/>
    </source>
</evidence>
<dbReference type="OMA" id="FDFYICI"/>
<dbReference type="EMBL" id="CACSHJ010000087">
    <property type="protein sequence ID" value="CAA0290333.1"/>
    <property type="molecule type" value="Genomic_DNA"/>
</dbReference>
<keyword evidence="1" id="KW-0812">Transmembrane</keyword>
<name>A0A654EHX6_ARATH</name>
<protein>
    <recommendedName>
        <fullName evidence="6">Transmembrane protein</fullName>
    </recommendedName>
</protein>
<sequence>MTMSRNGKTNKAAYSQRFTRCSVAVAATRSASVVAAAFDFYICIIISTLLSLIVSLASQLLF</sequence>
<evidence type="ECO:0000313" key="5">
    <source>
        <dbReference type="Proteomes" id="UP000434276"/>
    </source>
</evidence>
<gene>
    <name evidence="3" type="ORF">AN1_LOCUS4399</name>
    <name evidence="2" type="ORF">C24_LOCUS4286</name>
</gene>
<keyword evidence="1" id="KW-0472">Membrane</keyword>